<sequence>MLALRTRQIERRPADIQEAAQRLRASRFRSKAEFEKRYERRFYREEYHPDELVLVRNSRIANDLGRKAKAKWLGPYAIVRRTKGGSYVLRELSGAMSTQGISATRLLPYISRDDPRLIELAQGLPVDGRVELDEDGDIDVDEDEETRLESFDEEDL</sequence>
<feature type="region of interest" description="Disordered" evidence="1">
    <location>
        <begin position="131"/>
        <end position="156"/>
    </location>
</feature>
<evidence type="ECO:0000256" key="1">
    <source>
        <dbReference type="SAM" id="MobiDB-lite"/>
    </source>
</evidence>
<evidence type="ECO:0000313" key="2">
    <source>
        <dbReference type="EMBL" id="KAJ7026311.1"/>
    </source>
</evidence>
<reference evidence="2" key="1">
    <citation type="submission" date="2023-03" db="EMBL/GenBank/DDBJ databases">
        <title>Massive genome expansion in bonnet fungi (Mycena s.s.) driven by repeated elements and novel gene families across ecological guilds.</title>
        <authorList>
            <consortium name="Lawrence Berkeley National Laboratory"/>
            <person name="Harder C.B."/>
            <person name="Miyauchi S."/>
            <person name="Viragh M."/>
            <person name="Kuo A."/>
            <person name="Thoen E."/>
            <person name="Andreopoulos B."/>
            <person name="Lu D."/>
            <person name="Skrede I."/>
            <person name="Drula E."/>
            <person name="Henrissat B."/>
            <person name="Morin E."/>
            <person name="Kohler A."/>
            <person name="Barry K."/>
            <person name="LaButti K."/>
            <person name="Morin E."/>
            <person name="Salamov A."/>
            <person name="Lipzen A."/>
            <person name="Mereny Z."/>
            <person name="Hegedus B."/>
            <person name="Baldrian P."/>
            <person name="Stursova M."/>
            <person name="Weitz H."/>
            <person name="Taylor A."/>
            <person name="Grigoriev I.V."/>
            <person name="Nagy L.G."/>
            <person name="Martin F."/>
            <person name="Kauserud H."/>
        </authorList>
    </citation>
    <scope>NUCLEOTIDE SEQUENCE</scope>
    <source>
        <strain evidence="2">CBHHK200</strain>
    </source>
</reference>
<name>A0AAD6SE49_9AGAR</name>
<organism evidence="2 3">
    <name type="scientific">Mycena alexandri</name>
    <dbReference type="NCBI Taxonomy" id="1745969"/>
    <lineage>
        <taxon>Eukaryota</taxon>
        <taxon>Fungi</taxon>
        <taxon>Dikarya</taxon>
        <taxon>Basidiomycota</taxon>
        <taxon>Agaricomycotina</taxon>
        <taxon>Agaricomycetes</taxon>
        <taxon>Agaricomycetidae</taxon>
        <taxon>Agaricales</taxon>
        <taxon>Marasmiineae</taxon>
        <taxon>Mycenaceae</taxon>
        <taxon>Mycena</taxon>
    </lineage>
</organism>
<evidence type="ECO:0000313" key="3">
    <source>
        <dbReference type="Proteomes" id="UP001218188"/>
    </source>
</evidence>
<proteinExistence type="predicted"/>
<comment type="caution">
    <text evidence="2">The sequence shown here is derived from an EMBL/GenBank/DDBJ whole genome shotgun (WGS) entry which is preliminary data.</text>
</comment>
<accession>A0AAD6SE49</accession>
<feature type="compositionally biased region" description="Acidic residues" evidence="1">
    <location>
        <begin position="132"/>
        <end position="156"/>
    </location>
</feature>
<gene>
    <name evidence="2" type="ORF">C8F04DRAFT_966516</name>
</gene>
<dbReference type="EMBL" id="JARJCM010000140">
    <property type="protein sequence ID" value="KAJ7026311.1"/>
    <property type="molecule type" value="Genomic_DNA"/>
</dbReference>
<keyword evidence="3" id="KW-1185">Reference proteome</keyword>
<protein>
    <submittedName>
        <fullName evidence="2">Uncharacterized protein</fullName>
    </submittedName>
</protein>
<dbReference type="AlphaFoldDB" id="A0AAD6SE49"/>
<dbReference type="Proteomes" id="UP001218188">
    <property type="component" value="Unassembled WGS sequence"/>
</dbReference>